<keyword evidence="12" id="KW-1185">Reference proteome</keyword>
<dbReference type="GO" id="GO:0006886">
    <property type="term" value="P:intracellular protein transport"/>
    <property type="evidence" value="ECO:0007669"/>
    <property type="project" value="UniProtKB-ARBA"/>
</dbReference>
<dbReference type="PROSITE" id="PS51312">
    <property type="entry name" value="SB"/>
    <property type="match status" value="1"/>
</dbReference>
<evidence type="ECO:0000313" key="12">
    <source>
        <dbReference type="Proteomes" id="UP000724874"/>
    </source>
</evidence>
<dbReference type="GO" id="GO:0072666">
    <property type="term" value="P:establishment of protein localization to vacuole"/>
    <property type="evidence" value="ECO:0007669"/>
    <property type="project" value="UniProtKB-ARBA"/>
</dbReference>
<evidence type="ECO:0000256" key="3">
    <source>
        <dbReference type="ARBA" id="ARBA00022448"/>
    </source>
</evidence>
<keyword evidence="6" id="KW-0175">Coiled coil</keyword>
<dbReference type="SUPFAM" id="SSF140111">
    <property type="entry name" value="Endosomal sorting complex assembly domain"/>
    <property type="match status" value="1"/>
</dbReference>
<evidence type="ECO:0000259" key="9">
    <source>
        <dbReference type="PROSITE" id="PS51312"/>
    </source>
</evidence>
<dbReference type="InterPro" id="IPR052070">
    <property type="entry name" value="ESCRT-I_UEV_domain"/>
</dbReference>
<dbReference type="Gene3D" id="6.10.140.820">
    <property type="match status" value="1"/>
</dbReference>
<feature type="region of interest" description="Disordered" evidence="8">
    <location>
        <begin position="124"/>
        <end position="174"/>
    </location>
</feature>
<comment type="similarity">
    <text evidence="2">Belongs to the ubiquitin-conjugating enzyme family. UEV subfamily.</text>
</comment>
<feature type="region of interest" description="Disordered" evidence="8">
    <location>
        <begin position="46"/>
        <end position="99"/>
    </location>
</feature>
<gene>
    <name evidence="11" type="ORF">CPB84DRAFT_1776666</name>
</gene>
<dbReference type="Pfam" id="PF09454">
    <property type="entry name" value="Vps23_core"/>
    <property type="match status" value="1"/>
</dbReference>
<dbReference type="Proteomes" id="UP000724874">
    <property type="component" value="Unassembled WGS sequence"/>
</dbReference>
<dbReference type="PRINTS" id="PR01217">
    <property type="entry name" value="PRICHEXTENSN"/>
</dbReference>
<dbReference type="GO" id="GO:0043162">
    <property type="term" value="P:ubiquitin-dependent protein catabolic process via the multivesicular body sorting pathway"/>
    <property type="evidence" value="ECO:0007669"/>
    <property type="project" value="UniProtKB-ARBA"/>
</dbReference>
<evidence type="ECO:0000256" key="4">
    <source>
        <dbReference type="ARBA" id="ARBA00022753"/>
    </source>
</evidence>
<dbReference type="AlphaFoldDB" id="A0A9P5TMV5"/>
<feature type="compositionally biased region" description="Pro residues" evidence="8">
    <location>
        <begin position="163"/>
        <end position="174"/>
    </location>
</feature>
<comment type="caution">
    <text evidence="11">The sequence shown here is derived from an EMBL/GenBank/DDBJ whole genome shotgun (WGS) entry which is preliminary data.</text>
</comment>
<dbReference type="InterPro" id="IPR016135">
    <property type="entry name" value="UBQ-conjugating_enzyme/RWD"/>
</dbReference>
<feature type="domain" description="SB" evidence="9">
    <location>
        <begin position="261"/>
        <end position="329"/>
    </location>
</feature>
<protein>
    <submittedName>
        <fullName evidence="11">Vps23 core domain-containing protein</fullName>
    </submittedName>
</protein>
<evidence type="ECO:0000313" key="11">
    <source>
        <dbReference type="EMBL" id="KAF8902121.1"/>
    </source>
</evidence>
<feature type="domain" description="UEV" evidence="10">
    <location>
        <begin position="1"/>
        <end position="53"/>
    </location>
</feature>
<evidence type="ECO:0000256" key="2">
    <source>
        <dbReference type="ARBA" id="ARBA00009594"/>
    </source>
</evidence>
<accession>A0A9P5TMV5</accession>
<dbReference type="InterPro" id="IPR037202">
    <property type="entry name" value="ESCRT_assembly_dom"/>
</dbReference>
<evidence type="ECO:0000256" key="6">
    <source>
        <dbReference type="ARBA" id="ARBA00023054"/>
    </source>
</evidence>
<dbReference type="PANTHER" id="PTHR23306:SF3">
    <property type="entry name" value="TUMOR SUPPRESSOR PROTEIN 101"/>
    <property type="match status" value="1"/>
</dbReference>
<dbReference type="InterPro" id="IPR017916">
    <property type="entry name" value="SB_dom"/>
</dbReference>
<evidence type="ECO:0000256" key="5">
    <source>
        <dbReference type="ARBA" id="ARBA00022927"/>
    </source>
</evidence>
<proteinExistence type="inferred from homology"/>
<keyword evidence="4" id="KW-0967">Endosome</keyword>
<organism evidence="11 12">
    <name type="scientific">Gymnopilus junonius</name>
    <name type="common">Spectacular rustgill mushroom</name>
    <name type="synonym">Gymnopilus spectabilis subsp. junonius</name>
    <dbReference type="NCBI Taxonomy" id="109634"/>
    <lineage>
        <taxon>Eukaryota</taxon>
        <taxon>Fungi</taxon>
        <taxon>Dikarya</taxon>
        <taxon>Basidiomycota</taxon>
        <taxon>Agaricomycotina</taxon>
        <taxon>Agaricomycetes</taxon>
        <taxon>Agaricomycetidae</taxon>
        <taxon>Agaricales</taxon>
        <taxon>Agaricineae</taxon>
        <taxon>Hymenogastraceae</taxon>
        <taxon>Gymnopilus</taxon>
    </lineage>
</organism>
<evidence type="ECO:0000256" key="8">
    <source>
        <dbReference type="SAM" id="MobiDB-lite"/>
    </source>
</evidence>
<evidence type="ECO:0000256" key="7">
    <source>
        <dbReference type="PROSITE-ProRule" id="PRU00644"/>
    </source>
</evidence>
<dbReference type="GO" id="GO:0043130">
    <property type="term" value="F:ubiquitin binding"/>
    <property type="evidence" value="ECO:0007669"/>
    <property type="project" value="TreeGrafter"/>
</dbReference>
<feature type="compositionally biased region" description="Pro residues" evidence="8">
    <location>
        <begin position="70"/>
        <end position="80"/>
    </location>
</feature>
<dbReference type="InterPro" id="IPR008883">
    <property type="entry name" value="UEV_N"/>
</dbReference>
<dbReference type="GO" id="GO:0000813">
    <property type="term" value="C:ESCRT I complex"/>
    <property type="evidence" value="ECO:0007669"/>
    <property type="project" value="TreeGrafter"/>
</dbReference>
<dbReference type="PROSITE" id="PS51322">
    <property type="entry name" value="UEV"/>
    <property type="match status" value="1"/>
</dbReference>
<keyword evidence="3 7" id="KW-0813">Transport</keyword>
<keyword evidence="5 7" id="KW-0653">Protein transport</keyword>
<evidence type="ECO:0000256" key="1">
    <source>
        <dbReference type="ARBA" id="ARBA00004177"/>
    </source>
</evidence>
<feature type="compositionally biased region" description="Pro residues" evidence="8">
    <location>
        <begin position="124"/>
        <end position="135"/>
    </location>
</feature>
<evidence type="ECO:0000259" key="10">
    <source>
        <dbReference type="PROSITE" id="PS51322"/>
    </source>
</evidence>
<dbReference type="EMBL" id="JADNYJ010000038">
    <property type="protein sequence ID" value="KAF8902121.1"/>
    <property type="molecule type" value="Genomic_DNA"/>
</dbReference>
<reference evidence="11" key="1">
    <citation type="submission" date="2020-11" db="EMBL/GenBank/DDBJ databases">
        <authorList>
            <consortium name="DOE Joint Genome Institute"/>
            <person name="Ahrendt S."/>
            <person name="Riley R."/>
            <person name="Andreopoulos W."/>
            <person name="LaButti K."/>
            <person name="Pangilinan J."/>
            <person name="Ruiz-duenas F.J."/>
            <person name="Barrasa J.M."/>
            <person name="Sanchez-Garcia M."/>
            <person name="Camarero S."/>
            <person name="Miyauchi S."/>
            <person name="Serrano A."/>
            <person name="Linde D."/>
            <person name="Babiker R."/>
            <person name="Drula E."/>
            <person name="Ayuso-Fernandez I."/>
            <person name="Pacheco R."/>
            <person name="Padilla G."/>
            <person name="Ferreira P."/>
            <person name="Barriuso J."/>
            <person name="Kellner H."/>
            <person name="Castanera R."/>
            <person name="Alfaro M."/>
            <person name="Ramirez L."/>
            <person name="Pisabarro A.G."/>
            <person name="Kuo A."/>
            <person name="Tritt A."/>
            <person name="Lipzen A."/>
            <person name="He G."/>
            <person name="Yan M."/>
            <person name="Ng V."/>
            <person name="Cullen D."/>
            <person name="Martin F."/>
            <person name="Rosso M.-N."/>
            <person name="Henrissat B."/>
            <person name="Hibbett D."/>
            <person name="Martinez A.T."/>
            <person name="Grigoriev I.V."/>
        </authorList>
    </citation>
    <scope>NUCLEOTIDE SEQUENCE</scope>
    <source>
        <strain evidence="11">AH 44721</strain>
    </source>
</reference>
<dbReference type="Gene3D" id="3.10.110.10">
    <property type="entry name" value="Ubiquitin Conjugating Enzyme"/>
    <property type="match status" value="1"/>
</dbReference>
<dbReference type="PANTHER" id="PTHR23306">
    <property type="entry name" value="TUMOR SUSCEPTIBILITY GENE 101 PROTEIN-RELATED"/>
    <property type="match status" value="1"/>
</dbReference>
<name>A0A9P5TMV5_GYMJU</name>
<comment type="subcellular location">
    <subcellularLocation>
        <location evidence="1">Endosome</location>
    </subcellularLocation>
</comment>
<dbReference type="OrthoDB" id="306304at2759"/>
<sequence length="336" mass="36867">MLVKPGRYLDPSGRCTVEYIQHWERKPEACSLSALFEALQERFSHEPPVYSKPRPVSPPPLPVRPALQPAQPPPLPPHPPVSGLIGQTNPPANYPLRLSPPTVPPPPILAIPIPIVPPPPHPFPVPPSAPFTPHPSRPDPPRAPIPDLLDQDSVPSDILGPSPSFPAPPPRPPNPELVRLQAHVHQKLTSELNSLSQALALDAERLRAQQADLLAGEPAIKDEMARLEAVRDVCVQQAEANIAELRRKGDPEVDELVCATSIVHNQLINLIADDNAIEDTIYHLHRALNAGRIDLERFLRATRVLAEEQFMKRALIEKIQNSVSTMPSSSIAPDWA</sequence>
<dbReference type="CDD" id="cd11685">
    <property type="entry name" value="UEV_TSG101-like"/>
    <property type="match status" value="1"/>
</dbReference>